<reference evidence="5 7" key="2">
    <citation type="submission" date="2018-08" db="EMBL/GenBank/DDBJ databases">
        <title>Genetic Globetrotter - A new plasmid hitch-hiking vast phylogenetic and geographic distances.</title>
        <authorList>
            <person name="Vollmers J."/>
            <person name="Petersen J."/>
        </authorList>
    </citation>
    <scope>NUCLEOTIDE SEQUENCE [LARGE SCALE GENOMIC DNA]</scope>
    <source>
        <strain evidence="5 7">DSM 26383</strain>
    </source>
</reference>
<dbReference type="Gene3D" id="1.10.357.10">
    <property type="entry name" value="Tetracycline Repressor, domain 2"/>
    <property type="match status" value="1"/>
</dbReference>
<name>A0A0T5PCT7_9RHOB</name>
<dbReference type="GO" id="GO:0003677">
    <property type="term" value="F:DNA binding"/>
    <property type="evidence" value="ECO:0007669"/>
    <property type="project" value="UniProtKB-UniRule"/>
</dbReference>
<dbReference type="PATRIC" id="fig|540747.5.peg.3726"/>
<dbReference type="InterPro" id="IPR009057">
    <property type="entry name" value="Homeodomain-like_sf"/>
</dbReference>
<evidence type="ECO:0000313" key="6">
    <source>
        <dbReference type="Proteomes" id="UP000051401"/>
    </source>
</evidence>
<dbReference type="RefSeq" id="WP_057814631.1">
    <property type="nucleotide sequence ID" value="NZ_CP031598.1"/>
</dbReference>
<dbReference type="InterPro" id="IPR036271">
    <property type="entry name" value="Tet_transcr_reg_TetR-rel_C_sf"/>
</dbReference>
<proteinExistence type="predicted"/>
<feature type="domain" description="HTH tetR-type" evidence="3">
    <location>
        <begin position="15"/>
        <end position="75"/>
    </location>
</feature>
<dbReference type="Pfam" id="PF17938">
    <property type="entry name" value="TetR_C_29"/>
    <property type="match status" value="1"/>
</dbReference>
<dbReference type="PANTHER" id="PTHR30328:SF54">
    <property type="entry name" value="HTH-TYPE TRANSCRIPTIONAL REPRESSOR SCO4008"/>
    <property type="match status" value="1"/>
</dbReference>
<evidence type="ECO:0000313" key="7">
    <source>
        <dbReference type="Proteomes" id="UP000325785"/>
    </source>
</evidence>
<gene>
    <name evidence="5" type="primary">nicS_2</name>
    <name evidence="5" type="ORF">RIdsm_01295</name>
    <name evidence="4" type="ORF">XM52_06820</name>
</gene>
<dbReference type="EMBL" id="CP031598">
    <property type="protein sequence ID" value="QEW25508.1"/>
    <property type="molecule type" value="Genomic_DNA"/>
</dbReference>
<keyword evidence="6" id="KW-1185">Reference proteome</keyword>
<evidence type="ECO:0000259" key="3">
    <source>
        <dbReference type="PROSITE" id="PS50977"/>
    </source>
</evidence>
<evidence type="ECO:0000313" key="5">
    <source>
        <dbReference type="EMBL" id="QEW25508.1"/>
    </source>
</evidence>
<evidence type="ECO:0000256" key="2">
    <source>
        <dbReference type="PROSITE-ProRule" id="PRU00335"/>
    </source>
</evidence>
<dbReference type="PANTHER" id="PTHR30328">
    <property type="entry name" value="TRANSCRIPTIONAL REPRESSOR"/>
    <property type="match status" value="1"/>
</dbReference>
<evidence type="ECO:0000256" key="1">
    <source>
        <dbReference type="ARBA" id="ARBA00023125"/>
    </source>
</evidence>
<keyword evidence="1 2" id="KW-0238">DNA-binding</keyword>
<dbReference type="SUPFAM" id="SSF46689">
    <property type="entry name" value="Homeodomain-like"/>
    <property type="match status" value="1"/>
</dbReference>
<organism evidence="4 6">
    <name type="scientific">Roseovarius indicus</name>
    <dbReference type="NCBI Taxonomy" id="540747"/>
    <lineage>
        <taxon>Bacteria</taxon>
        <taxon>Pseudomonadati</taxon>
        <taxon>Pseudomonadota</taxon>
        <taxon>Alphaproteobacteria</taxon>
        <taxon>Rhodobacterales</taxon>
        <taxon>Roseobacteraceae</taxon>
        <taxon>Roseovarius</taxon>
    </lineage>
</organism>
<dbReference type="SUPFAM" id="SSF48498">
    <property type="entry name" value="Tetracyclin repressor-like, C-terminal domain"/>
    <property type="match status" value="1"/>
</dbReference>
<dbReference type="KEGG" id="rid:RIdsm_01295"/>
<dbReference type="EMBL" id="LAXI01000003">
    <property type="protein sequence ID" value="KRS18718.1"/>
    <property type="molecule type" value="Genomic_DNA"/>
</dbReference>
<feature type="DNA-binding region" description="H-T-H motif" evidence="2">
    <location>
        <begin position="38"/>
        <end position="57"/>
    </location>
</feature>
<sequence>MTQARRRGRSRKDSADLRAAILGAATEEFSAKGFDGARVGAIAESAGVNINLVYHYFGNKESLFISVMEATYRTIRTHHNDMNLRALDPERAMSDLVRSTFDLFSQNHHIIGLLNSENMHEARHIAQSDEIRNLYNPLLEFISDTLERGVEKGVFRSGVDPIELFITINSVSYFHLSNQHTLGFILHRDLCSPESLDARKAHAVDVVLSFLKNTG</sequence>
<dbReference type="Proteomes" id="UP000051401">
    <property type="component" value="Unassembled WGS sequence"/>
</dbReference>
<dbReference type="InterPro" id="IPR041474">
    <property type="entry name" value="NicS_C"/>
</dbReference>
<dbReference type="AlphaFoldDB" id="A0A0T5PCT7"/>
<evidence type="ECO:0000313" key="4">
    <source>
        <dbReference type="EMBL" id="KRS18718.1"/>
    </source>
</evidence>
<dbReference type="Pfam" id="PF00440">
    <property type="entry name" value="TetR_N"/>
    <property type="match status" value="1"/>
</dbReference>
<reference evidence="4 6" key="1">
    <citation type="submission" date="2015-04" db="EMBL/GenBank/DDBJ databases">
        <title>The draft genome sequence of Roseovarius indicus B108T.</title>
        <authorList>
            <person name="Li G."/>
            <person name="Lai Q."/>
            <person name="Shao Z."/>
            <person name="Yan P."/>
        </authorList>
    </citation>
    <scope>NUCLEOTIDE SEQUENCE [LARGE SCALE GENOMIC DNA]</scope>
    <source>
        <strain evidence="4 6">B108</strain>
    </source>
</reference>
<dbReference type="PROSITE" id="PS50977">
    <property type="entry name" value="HTH_TETR_2"/>
    <property type="match status" value="1"/>
</dbReference>
<accession>A0A0T5PCT7</accession>
<dbReference type="STRING" id="540747.SAMN04488031_104251"/>
<dbReference type="PRINTS" id="PR00455">
    <property type="entry name" value="HTHTETR"/>
</dbReference>
<dbReference type="InterPro" id="IPR050109">
    <property type="entry name" value="HTH-type_TetR-like_transc_reg"/>
</dbReference>
<protein>
    <submittedName>
        <fullName evidence="5">Nicotinate degradation protein S</fullName>
    </submittedName>
</protein>
<dbReference type="InterPro" id="IPR001647">
    <property type="entry name" value="HTH_TetR"/>
</dbReference>
<dbReference type="Proteomes" id="UP000325785">
    <property type="component" value="Chromosome"/>
</dbReference>